<comment type="similarity">
    <text evidence="1">Belongs to the ComF/GntX family.</text>
</comment>
<proteinExistence type="inferred from homology"/>
<gene>
    <name evidence="4" type="ORF">QO005_002850</name>
</gene>
<dbReference type="EMBL" id="JAUSWH010000009">
    <property type="protein sequence ID" value="MDQ0456508.1"/>
    <property type="molecule type" value="Genomic_DNA"/>
</dbReference>
<dbReference type="Pfam" id="PF00156">
    <property type="entry name" value="Pribosyltran"/>
    <property type="match status" value="1"/>
</dbReference>
<dbReference type="InterPro" id="IPR000836">
    <property type="entry name" value="PRTase_dom"/>
</dbReference>
<feature type="domain" description="Phosphoribosyltransferase" evidence="2">
    <location>
        <begin position="179"/>
        <end position="260"/>
    </location>
</feature>
<dbReference type="Pfam" id="PF18912">
    <property type="entry name" value="DZR_2"/>
    <property type="match status" value="1"/>
</dbReference>
<keyword evidence="5" id="KW-1185">Reference proteome</keyword>
<evidence type="ECO:0000256" key="1">
    <source>
        <dbReference type="ARBA" id="ARBA00008007"/>
    </source>
</evidence>
<dbReference type="InterPro" id="IPR029057">
    <property type="entry name" value="PRTase-like"/>
</dbReference>
<organism evidence="4 5">
    <name type="scientific">Rhizobium paknamense</name>
    <dbReference type="NCBI Taxonomy" id="1206817"/>
    <lineage>
        <taxon>Bacteria</taxon>
        <taxon>Pseudomonadati</taxon>
        <taxon>Pseudomonadota</taxon>
        <taxon>Alphaproteobacteria</taxon>
        <taxon>Hyphomicrobiales</taxon>
        <taxon>Rhizobiaceae</taxon>
        <taxon>Rhizobium/Agrobacterium group</taxon>
        <taxon>Rhizobium</taxon>
    </lineage>
</organism>
<reference evidence="4 5" key="1">
    <citation type="submission" date="2023-07" db="EMBL/GenBank/DDBJ databases">
        <title>Genomic Encyclopedia of Type Strains, Phase IV (KMG-IV): sequencing the most valuable type-strain genomes for metagenomic binning, comparative biology and taxonomic classification.</title>
        <authorList>
            <person name="Goeker M."/>
        </authorList>
    </citation>
    <scope>NUCLEOTIDE SEQUENCE [LARGE SCALE GENOMIC DNA]</scope>
    <source>
        <strain evidence="4 5">DSM 100301</strain>
    </source>
</reference>
<name>A0ABU0IE31_9HYPH</name>
<protein>
    <submittedName>
        <fullName evidence="4">ComF family protein</fullName>
    </submittedName>
</protein>
<evidence type="ECO:0000313" key="4">
    <source>
        <dbReference type="EMBL" id="MDQ0456508.1"/>
    </source>
</evidence>
<dbReference type="CDD" id="cd06223">
    <property type="entry name" value="PRTases_typeI"/>
    <property type="match status" value="1"/>
</dbReference>
<sequence>MRETAGGWSGHAVLTGMGRMAHRSLRGFERLGHACRDLIYPPGCAGCGLPLAEGVGLCPPCWASVRFIEQPYCAVLGLPFSYDPGEGMVSAEAIANPPAFDRLRSVAVHDGVVRDMVHGLKYADRTDLAPLMAAWMARAGCDLLPDAEVIIPVPLHRWRLFSRQYNQSAELGRWLAREAGLPFRPLLLRRVKATEKQVGLTKKGRADNVRGAFQVRDREGVAGRHLLLVDDVYTTGATVNAAARALKRAGAAKVSVLTFAMALSTPI</sequence>
<dbReference type="SUPFAM" id="SSF53271">
    <property type="entry name" value="PRTase-like"/>
    <property type="match status" value="1"/>
</dbReference>
<evidence type="ECO:0000259" key="3">
    <source>
        <dbReference type="Pfam" id="PF18912"/>
    </source>
</evidence>
<dbReference type="Gene3D" id="3.40.50.2020">
    <property type="match status" value="1"/>
</dbReference>
<dbReference type="InterPro" id="IPR044005">
    <property type="entry name" value="DZR_2"/>
</dbReference>
<evidence type="ECO:0000313" key="5">
    <source>
        <dbReference type="Proteomes" id="UP001235269"/>
    </source>
</evidence>
<accession>A0ABU0IE31</accession>
<comment type="caution">
    <text evidence="4">The sequence shown here is derived from an EMBL/GenBank/DDBJ whole genome shotgun (WGS) entry which is preliminary data.</text>
</comment>
<dbReference type="InterPro" id="IPR051910">
    <property type="entry name" value="ComF/GntX_DNA_util-trans"/>
</dbReference>
<feature type="domain" description="Double zinc ribbon" evidence="3">
    <location>
        <begin position="37"/>
        <end position="83"/>
    </location>
</feature>
<evidence type="ECO:0000259" key="2">
    <source>
        <dbReference type="Pfam" id="PF00156"/>
    </source>
</evidence>
<dbReference type="PANTHER" id="PTHR47505:SF1">
    <property type="entry name" value="DNA UTILIZATION PROTEIN YHGH"/>
    <property type="match status" value="1"/>
</dbReference>
<dbReference type="PANTHER" id="PTHR47505">
    <property type="entry name" value="DNA UTILIZATION PROTEIN YHGH"/>
    <property type="match status" value="1"/>
</dbReference>
<dbReference type="Proteomes" id="UP001235269">
    <property type="component" value="Unassembled WGS sequence"/>
</dbReference>